<evidence type="ECO:0000256" key="2">
    <source>
        <dbReference type="ARBA" id="ARBA00022475"/>
    </source>
</evidence>
<evidence type="ECO:0000256" key="6">
    <source>
        <dbReference type="SAM" id="Phobius"/>
    </source>
</evidence>
<keyword evidence="5 6" id="KW-0472">Membrane</keyword>
<feature type="transmembrane region" description="Helical" evidence="6">
    <location>
        <begin position="192"/>
        <end position="210"/>
    </location>
</feature>
<dbReference type="InterPro" id="IPR019108">
    <property type="entry name" value="Caa3_assmbl_CtaG-rel"/>
</dbReference>
<evidence type="ECO:0000256" key="3">
    <source>
        <dbReference type="ARBA" id="ARBA00022692"/>
    </source>
</evidence>
<proteinExistence type="predicted"/>
<name>A0A6J7DHV1_9ZZZZ</name>
<sequence>MLATFDITADPWAYHFHPEVWAIIVFLVGAWFYATRVIGPRAVAPGAVVVTRRQTVYFVCTIIMLWAASDWPIHDVGETYLYSVHMFQHMILAYFLPPLALIATPEWLLRIIVGQARGYRVVRFMSKPAVAGVLFNLTVMVTHIPGVVNTSTVNGPLHYTLHFLLVMSSLLMWMPVIGPFRELHISYPAKMGYLFLQSIVPTVPAGWLTFAEGPVYKHYNIPVRVWGLSVANDQQIAGAIMKVGGSFYLWGIIIYMYFGPYKDGSGLDQSYLRRNKAQRAEHVDAVDTPLTYEQVTEAFGRTPAAAEPERSS</sequence>
<dbReference type="Pfam" id="PF09678">
    <property type="entry name" value="Caa3_CtaG"/>
    <property type="match status" value="1"/>
</dbReference>
<evidence type="ECO:0000256" key="5">
    <source>
        <dbReference type="ARBA" id="ARBA00023136"/>
    </source>
</evidence>
<gene>
    <name evidence="7" type="ORF">UFOPK3376_00773</name>
</gene>
<organism evidence="7">
    <name type="scientific">freshwater metagenome</name>
    <dbReference type="NCBI Taxonomy" id="449393"/>
    <lineage>
        <taxon>unclassified sequences</taxon>
        <taxon>metagenomes</taxon>
        <taxon>ecological metagenomes</taxon>
    </lineage>
</organism>
<feature type="transmembrane region" description="Helical" evidence="6">
    <location>
        <begin position="129"/>
        <end position="148"/>
    </location>
</feature>
<keyword evidence="3 6" id="KW-0812">Transmembrane</keyword>
<accession>A0A6J7DHV1</accession>
<evidence type="ECO:0000256" key="1">
    <source>
        <dbReference type="ARBA" id="ARBA00004651"/>
    </source>
</evidence>
<comment type="subcellular location">
    <subcellularLocation>
        <location evidence="1">Cell membrane</location>
        <topology evidence="1">Multi-pass membrane protein</topology>
    </subcellularLocation>
</comment>
<keyword evidence="4 6" id="KW-1133">Transmembrane helix</keyword>
<reference evidence="7" key="1">
    <citation type="submission" date="2020-05" db="EMBL/GenBank/DDBJ databases">
        <authorList>
            <person name="Chiriac C."/>
            <person name="Salcher M."/>
            <person name="Ghai R."/>
            <person name="Kavagutti S V."/>
        </authorList>
    </citation>
    <scope>NUCLEOTIDE SEQUENCE</scope>
</reference>
<feature type="transmembrane region" description="Helical" evidence="6">
    <location>
        <begin position="55"/>
        <end position="74"/>
    </location>
</feature>
<evidence type="ECO:0000256" key="4">
    <source>
        <dbReference type="ARBA" id="ARBA00022989"/>
    </source>
</evidence>
<dbReference type="EMBL" id="CAFBLP010000013">
    <property type="protein sequence ID" value="CAB4870086.1"/>
    <property type="molecule type" value="Genomic_DNA"/>
</dbReference>
<feature type="transmembrane region" description="Helical" evidence="6">
    <location>
        <begin position="236"/>
        <end position="258"/>
    </location>
</feature>
<feature type="transmembrane region" description="Helical" evidence="6">
    <location>
        <begin position="86"/>
        <end position="109"/>
    </location>
</feature>
<protein>
    <submittedName>
        <fullName evidence="7">Unannotated protein</fullName>
    </submittedName>
</protein>
<feature type="transmembrane region" description="Helical" evidence="6">
    <location>
        <begin position="160"/>
        <end position="180"/>
    </location>
</feature>
<dbReference type="AlphaFoldDB" id="A0A6J7DHV1"/>
<feature type="transmembrane region" description="Helical" evidence="6">
    <location>
        <begin position="12"/>
        <end position="34"/>
    </location>
</feature>
<dbReference type="GO" id="GO:0005886">
    <property type="term" value="C:plasma membrane"/>
    <property type="evidence" value="ECO:0007669"/>
    <property type="project" value="UniProtKB-SubCell"/>
</dbReference>
<keyword evidence="2" id="KW-1003">Cell membrane</keyword>
<evidence type="ECO:0000313" key="7">
    <source>
        <dbReference type="EMBL" id="CAB4870086.1"/>
    </source>
</evidence>